<dbReference type="Proteomes" id="UP000008722">
    <property type="component" value="Chromosome"/>
</dbReference>
<dbReference type="RefSeq" id="WP_013458769.1">
    <property type="nucleotide sequence ID" value="NC_014761.1"/>
</dbReference>
<dbReference type="GO" id="GO:0006285">
    <property type="term" value="P:base-excision repair, AP site formation"/>
    <property type="evidence" value="ECO:0007669"/>
    <property type="project" value="TreeGrafter"/>
</dbReference>
<feature type="domain" description="HhH-GPD" evidence="5">
    <location>
        <begin position="48"/>
        <end position="194"/>
    </location>
</feature>
<dbReference type="SUPFAM" id="SSF48150">
    <property type="entry name" value="DNA-glycosylase"/>
    <property type="match status" value="1"/>
</dbReference>
<protein>
    <recommendedName>
        <fullName evidence="2">DNA-3-methyladenine glycosylase II</fullName>
        <ecNumber evidence="2">3.2.2.21</ecNumber>
    </recommendedName>
</protein>
<name>E4U5C5_OCEP5</name>
<gene>
    <name evidence="6" type="ordered locus">Ocepr_2149</name>
</gene>
<keyword evidence="4" id="KW-0234">DNA repair</keyword>
<dbReference type="AlphaFoldDB" id="E4U5C5"/>
<dbReference type="GO" id="GO:0032131">
    <property type="term" value="F:alkylated DNA binding"/>
    <property type="evidence" value="ECO:0007669"/>
    <property type="project" value="TreeGrafter"/>
</dbReference>
<dbReference type="GO" id="GO:0032993">
    <property type="term" value="C:protein-DNA complex"/>
    <property type="evidence" value="ECO:0007669"/>
    <property type="project" value="TreeGrafter"/>
</dbReference>
<dbReference type="Gene3D" id="1.10.1670.40">
    <property type="match status" value="1"/>
</dbReference>
<dbReference type="EC" id="3.2.2.21" evidence="2"/>
<accession>E4U5C5</accession>
<dbReference type="Gene3D" id="1.10.340.30">
    <property type="entry name" value="Hypothetical protein, domain 2"/>
    <property type="match status" value="1"/>
</dbReference>
<dbReference type="EMBL" id="CP002361">
    <property type="protein sequence ID" value="ADR37599.1"/>
    <property type="molecule type" value="Genomic_DNA"/>
</dbReference>
<dbReference type="PANTHER" id="PTHR43003:SF5">
    <property type="entry name" value="DNA-3-METHYLADENINE GLYCOSYLASE"/>
    <property type="match status" value="1"/>
</dbReference>
<dbReference type="InterPro" id="IPR051912">
    <property type="entry name" value="Alkylbase_DNA_Glycosylase/TA"/>
</dbReference>
<evidence type="ECO:0000256" key="4">
    <source>
        <dbReference type="ARBA" id="ARBA00023204"/>
    </source>
</evidence>
<dbReference type="SMART" id="SM00478">
    <property type="entry name" value="ENDO3c"/>
    <property type="match status" value="1"/>
</dbReference>
<dbReference type="GO" id="GO:0006307">
    <property type="term" value="P:DNA alkylation repair"/>
    <property type="evidence" value="ECO:0007669"/>
    <property type="project" value="TreeGrafter"/>
</dbReference>
<dbReference type="GO" id="GO:0005737">
    <property type="term" value="C:cytoplasm"/>
    <property type="evidence" value="ECO:0007669"/>
    <property type="project" value="TreeGrafter"/>
</dbReference>
<dbReference type="InterPro" id="IPR011257">
    <property type="entry name" value="DNA_glycosylase"/>
</dbReference>
<proteinExistence type="predicted"/>
<evidence type="ECO:0000256" key="3">
    <source>
        <dbReference type="ARBA" id="ARBA00022763"/>
    </source>
</evidence>
<evidence type="ECO:0000256" key="1">
    <source>
        <dbReference type="ARBA" id="ARBA00000086"/>
    </source>
</evidence>
<dbReference type="GO" id="GO:0008725">
    <property type="term" value="F:DNA-3-methyladenine glycosylase activity"/>
    <property type="evidence" value="ECO:0007669"/>
    <property type="project" value="TreeGrafter"/>
</dbReference>
<evidence type="ECO:0000256" key="2">
    <source>
        <dbReference type="ARBA" id="ARBA00012000"/>
    </source>
</evidence>
<dbReference type="GO" id="GO:0043916">
    <property type="term" value="F:DNA-7-methylguanine glycosylase activity"/>
    <property type="evidence" value="ECO:0007669"/>
    <property type="project" value="TreeGrafter"/>
</dbReference>
<reference evidence="7" key="1">
    <citation type="submission" date="2010-11" db="EMBL/GenBank/DDBJ databases">
        <title>The complete sequence of chromosome of Oceanithermus profundus DSM 14977.</title>
        <authorList>
            <consortium name="US DOE Joint Genome Institute (JGI-PGF)"/>
            <person name="Lucas S."/>
            <person name="Copeland A."/>
            <person name="Lapidus A."/>
            <person name="Bruce D."/>
            <person name="Goodwin L."/>
            <person name="Pitluck S."/>
            <person name="Kyrpides N."/>
            <person name="Mavromatis K."/>
            <person name="Pagani I."/>
            <person name="Ivanova N."/>
            <person name="Zhang X."/>
            <person name="Brettin T."/>
            <person name="Detter J.C."/>
            <person name="Tapia R."/>
            <person name="Han C."/>
            <person name="Land M."/>
            <person name="Hauser L."/>
            <person name="Markowitz V."/>
            <person name="Cheng J.-F."/>
            <person name="Hugenholtz P."/>
            <person name="Woyke T."/>
            <person name="Wu D."/>
            <person name="Tindall B."/>
            <person name="Faehnrich R."/>
            <person name="Brambilla E."/>
            <person name="Klenk H.-P."/>
            <person name="Eisen J.A."/>
        </authorList>
    </citation>
    <scope>NUCLEOTIDE SEQUENCE [LARGE SCALE GENOMIC DNA]</scope>
    <source>
        <strain evidence="7">DSM 14977 / NBRC 100410 / VKM B-2274 / 506</strain>
    </source>
</reference>
<dbReference type="CDD" id="cd00056">
    <property type="entry name" value="ENDO3c"/>
    <property type="match status" value="1"/>
</dbReference>
<evidence type="ECO:0000259" key="5">
    <source>
        <dbReference type="SMART" id="SM00478"/>
    </source>
</evidence>
<keyword evidence="7" id="KW-1185">Reference proteome</keyword>
<sequence length="195" mass="21607">MHLSEVSAHPEALAHLARDPVMARLIERHGPYRWGLHPVFPSLVRAVVGQQLSNAVARTMFRRVQQATGLEPERLLALGEEGLRELGLARAKGRALVGLAEAQREGYFEGLEGLPDDVAAARLVRLRGVGPWTAQMVLIFSLGRMDVWPTGDLGMVRQAERLYGLATRAEVEALGERFRPWRSAAAHYLWAETDA</sequence>
<dbReference type="HOGENOM" id="CLU_000445_72_5_0"/>
<dbReference type="PANTHER" id="PTHR43003">
    <property type="entry name" value="DNA-3-METHYLADENINE GLYCOSYLASE"/>
    <property type="match status" value="1"/>
</dbReference>
<dbReference type="STRING" id="670487.Ocepr_2149"/>
<evidence type="ECO:0000313" key="7">
    <source>
        <dbReference type="Proteomes" id="UP000008722"/>
    </source>
</evidence>
<dbReference type="OrthoDB" id="9785929at2"/>
<dbReference type="eggNOG" id="COG0122">
    <property type="taxonomic scope" value="Bacteria"/>
</dbReference>
<reference evidence="6 7" key="2">
    <citation type="journal article" date="2011" name="Stand. Genomic Sci.">
        <title>Complete genome sequence of Oceanithermus profundus type strain (506).</title>
        <authorList>
            <person name="Pati A."/>
            <person name="Zhang X."/>
            <person name="Lapidus A."/>
            <person name="Nolan M."/>
            <person name="Lucas S."/>
            <person name="Del Rio T.G."/>
            <person name="Tice H."/>
            <person name="Cheng J.F."/>
            <person name="Tapia R."/>
            <person name="Han C."/>
            <person name="Goodwin L."/>
            <person name="Pitluck S."/>
            <person name="Liolios K."/>
            <person name="Pagani I."/>
            <person name="Ivanova N."/>
            <person name="Mavromatis K."/>
            <person name="Chen A."/>
            <person name="Palaniappan K."/>
            <person name="Hauser L."/>
            <person name="Jeffries C.D."/>
            <person name="Brambilla E.M."/>
            <person name="Rohl A."/>
            <person name="Mwirichia R."/>
            <person name="Rohde M."/>
            <person name="Tindall B.J."/>
            <person name="Sikorski J."/>
            <person name="Wirth R."/>
            <person name="Goker M."/>
            <person name="Woyke T."/>
            <person name="Detter J.C."/>
            <person name="Bristow J."/>
            <person name="Eisen J.A."/>
            <person name="Markowitz V."/>
            <person name="Hugenholtz P."/>
            <person name="Kyrpides N.C."/>
            <person name="Klenk H.P."/>
            <person name="Land M."/>
        </authorList>
    </citation>
    <scope>NUCLEOTIDE SEQUENCE [LARGE SCALE GENOMIC DNA]</scope>
    <source>
        <strain evidence="7">DSM 14977 / NBRC 100410 / VKM B-2274 / 506</strain>
    </source>
</reference>
<dbReference type="Pfam" id="PF00730">
    <property type="entry name" value="HhH-GPD"/>
    <property type="match status" value="1"/>
</dbReference>
<comment type="catalytic activity">
    <reaction evidence="1">
        <text>Hydrolysis of alkylated DNA, releasing 3-methyladenine, 3-methylguanine, 7-methylguanine and 7-methyladenine.</text>
        <dbReference type="EC" id="3.2.2.21"/>
    </reaction>
</comment>
<evidence type="ECO:0000313" key="6">
    <source>
        <dbReference type="EMBL" id="ADR37599.1"/>
    </source>
</evidence>
<dbReference type="KEGG" id="opr:Ocepr_2149"/>
<keyword evidence="3" id="KW-0227">DNA damage</keyword>
<organism evidence="6 7">
    <name type="scientific">Oceanithermus profundus (strain DSM 14977 / NBRC 100410 / VKM B-2274 / 506)</name>
    <dbReference type="NCBI Taxonomy" id="670487"/>
    <lineage>
        <taxon>Bacteria</taxon>
        <taxon>Thermotogati</taxon>
        <taxon>Deinococcota</taxon>
        <taxon>Deinococci</taxon>
        <taxon>Thermales</taxon>
        <taxon>Thermaceae</taxon>
        <taxon>Oceanithermus</taxon>
    </lineage>
</organism>
<dbReference type="InterPro" id="IPR003265">
    <property type="entry name" value="HhH-GPD_domain"/>
</dbReference>